<proteinExistence type="predicted"/>
<sequence length="529" mass="61663">MQLQSSPPTPQIQSQKTQSSATPPNIGQLNEQQLAAHEIPDAKGKKKQYDMKIKKYLFNRFQYKYAEFNEERIKQNEISFISALLIRHLFHNAFGIPYPQILVTSTQQSDFYCSNISIDLISAPKTIFDGNEDVDLFTEKVSFNFEIQNEDEFELNQSINLSQVRDQNYKFYMQENLSNIVKPFNYYVIKNELKSNVNSHFLVFFIDHRNTSGFGENFSYQFFIERLIKIECKRFYVFNDSCCSGSLIKLIGICNDFIDIFPNIEDPTLELALLFFLTNLNKVSPELIRDAIDKINASCKSTISEKTKNELVQKLQNLEDPVIEQICQFVTNLDAEFSSVGCLPHQFLQFSKKSTIFSSSDYNQISLTLPGRKLDISAFNEPKIRVFGSIFTSILIESFLNERSQLSLETFRNYMKDSFQLINEKTENKFLPDKLKIISFFSADPCCRTHYLNSANSDDWPDFNSSFLTEKYWNIDRSNVDTNEYEKVFFCMFKIHNSDQSIENPHNFGPVKGSFYRDKFMKDFEYSVN</sequence>
<evidence type="ECO:0000313" key="2">
    <source>
        <dbReference type="EMBL" id="KAK8875540.1"/>
    </source>
</evidence>
<feature type="compositionally biased region" description="Low complexity" evidence="1">
    <location>
        <begin position="1"/>
        <end position="20"/>
    </location>
</feature>
<feature type="region of interest" description="Disordered" evidence="1">
    <location>
        <begin position="1"/>
        <end position="28"/>
    </location>
</feature>
<reference evidence="2 3" key="1">
    <citation type="submission" date="2024-04" db="EMBL/GenBank/DDBJ databases">
        <title>Tritrichomonas musculus Genome.</title>
        <authorList>
            <person name="Alves-Ferreira E."/>
            <person name="Grigg M."/>
            <person name="Lorenzi H."/>
            <person name="Galac M."/>
        </authorList>
    </citation>
    <scope>NUCLEOTIDE SEQUENCE [LARGE SCALE GENOMIC DNA]</scope>
    <source>
        <strain evidence="2 3">EAF2021</strain>
    </source>
</reference>
<organism evidence="2 3">
    <name type="scientific">Tritrichomonas musculus</name>
    <dbReference type="NCBI Taxonomy" id="1915356"/>
    <lineage>
        <taxon>Eukaryota</taxon>
        <taxon>Metamonada</taxon>
        <taxon>Parabasalia</taxon>
        <taxon>Tritrichomonadida</taxon>
        <taxon>Tritrichomonadidae</taxon>
        <taxon>Tritrichomonas</taxon>
    </lineage>
</organism>
<comment type="caution">
    <text evidence="2">The sequence shown here is derived from an EMBL/GenBank/DDBJ whole genome shotgun (WGS) entry which is preliminary data.</text>
</comment>
<evidence type="ECO:0000256" key="1">
    <source>
        <dbReference type="SAM" id="MobiDB-lite"/>
    </source>
</evidence>
<protein>
    <submittedName>
        <fullName evidence="2">Uncharacterized protein</fullName>
    </submittedName>
</protein>
<accession>A0ABR2JCE2</accession>
<dbReference type="Proteomes" id="UP001470230">
    <property type="component" value="Unassembled WGS sequence"/>
</dbReference>
<keyword evidence="3" id="KW-1185">Reference proteome</keyword>
<gene>
    <name evidence="2" type="ORF">M9Y10_005707</name>
</gene>
<name>A0ABR2JCE2_9EUKA</name>
<dbReference type="EMBL" id="JAPFFF010000012">
    <property type="protein sequence ID" value="KAK8875540.1"/>
    <property type="molecule type" value="Genomic_DNA"/>
</dbReference>
<evidence type="ECO:0000313" key="3">
    <source>
        <dbReference type="Proteomes" id="UP001470230"/>
    </source>
</evidence>